<proteinExistence type="predicted"/>
<organism evidence="1 2">
    <name type="scientific">Kitasatospora atroaurantiaca</name>
    <dbReference type="NCBI Taxonomy" id="285545"/>
    <lineage>
        <taxon>Bacteria</taxon>
        <taxon>Bacillati</taxon>
        <taxon>Actinomycetota</taxon>
        <taxon>Actinomycetes</taxon>
        <taxon>Kitasatosporales</taxon>
        <taxon>Streptomycetaceae</taxon>
        <taxon>Kitasatospora</taxon>
    </lineage>
</organism>
<dbReference type="Proteomes" id="UP000318416">
    <property type="component" value="Unassembled WGS sequence"/>
</dbReference>
<sequence length="63" mass="7089">MLGYVDPYDDTWFNQSQIRLVVPELSALLDDASPAEAEAAAELLVLSEQLQHMPHRYLVFVGD</sequence>
<name>A0A561F1T9_9ACTN</name>
<reference evidence="1 2" key="1">
    <citation type="submission" date="2019-06" db="EMBL/GenBank/DDBJ databases">
        <title>Sequencing the genomes of 1000 actinobacteria strains.</title>
        <authorList>
            <person name="Klenk H.-P."/>
        </authorList>
    </citation>
    <scope>NUCLEOTIDE SEQUENCE [LARGE SCALE GENOMIC DNA]</scope>
    <source>
        <strain evidence="1 2">DSM 41649</strain>
    </source>
</reference>
<dbReference type="RefSeq" id="WP_170290441.1">
    <property type="nucleotide sequence ID" value="NZ_VIVR01000001.1"/>
</dbReference>
<dbReference type="AlphaFoldDB" id="A0A561F1T9"/>
<comment type="caution">
    <text evidence="1">The sequence shown here is derived from an EMBL/GenBank/DDBJ whole genome shotgun (WGS) entry which is preliminary data.</text>
</comment>
<keyword evidence="2" id="KW-1185">Reference proteome</keyword>
<dbReference type="EMBL" id="VIVR01000001">
    <property type="protein sequence ID" value="TWE21821.1"/>
    <property type="molecule type" value="Genomic_DNA"/>
</dbReference>
<protein>
    <submittedName>
        <fullName evidence="1">Uncharacterized protein</fullName>
    </submittedName>
</protein>
<gene>
    <name evidence="1" type="ORF">FB465_7049</name>
</gene>
<evidence type="ECO:0000313" key="1">
    <source>
        <dbReference type="EMBL" id="TWE21821.1"/>
    </source>
</evidence>
<evidence type="ECO:0000313" key="2">
    <source>
        <dbReference type="Proteomes" id="UP000318416"/>
    </source>
</evidence>
<accession>A0A561F1T9</accession>